<reference evidence="2 4" key="1">
    <citation type="journal article" date="2018" name="Genome Announc.">
        <title>Complete genomes of two Megasphaera elsdenii strains, NCIMB 702410 and ATCC 25940.</title>
        <authorList>
            <person name="Hatmaker E.A."/>
            <person name="O'Dell K."/>
            <person name="Riley L.A."/>
            <person name="Klingeman D.M."/>
            <person name="Guss A.M."/>
        </authorList>
    </citation>
    <scope>NUCLEOTIDE SEQUENCE [LARGE SCALE GENOMIC DNA]</scope>
    <source>
        <strain evidence="2 4">NCIMB702410</strain>
    </source>
</reference>
<evidence type="ECO:0000313" key="4">
    <source>
        <dbReference type="Proteomes" id="UP000238358"/>
    </source>
</evidence>
<evidence type="ECO:0000313" key="2">
    <source>
        <dbReference type="EMBL" id="AVO26251.1"/>
    </source>
</evidence>
<name>A0A2S0M480_MEGEL</name>
<dbReference type="InterPro" id="IPR008258">
    <property type="entry name" value="Transglycosylase_SLT_dom_1"/>
</dbReference>
<dbReference type="OrthoDB" id="9815002at2"/>
<proteinExistence type="predicted"/>
<dbReference type="RefSeq" id="WP_027894845.1">
    <property type="nucleotide sequence ID" value="NZ_CALZUV010000004.1"/>
</dbReference>
<sequence>MRKRASTKGKIIIAALLICLSASYFYSWKDDVMRKFVYPLQYDYLVRQYAYEDKVDPALVASVILVESKFDERAASQPGAHGLMQVMPDTAQWIADEMGMTDYTPDKLNDVRTNIRLGTWYLAYLLKEYDGNQVLALAAYNAGRGHVDSWIRKYGWKKDFQEIEKIPFSETREYVKIVLLNEKHYKQLYDF</sequence>
<dbReference type="Gene3D" id="1.10.530.10">
    <property type="match status" value="1"/>
</dbReference>
<dbReference type="Proteomes" id="UP000536773">
    <property type="component" value="Unassembled WGS sequence"/>
</dbReference>
<dbReference type="EMBL" id="CP027569">
    <property type="protein sequence ID" value="AVO26251.1"/>
    <property type="molecule type" value="Genomic_DNA"/>
</dbReference>
<dbReference type="CDD" id="cd16896">
    <property type="entry name" value="LT_Slt70-like"/>
    <property type="match status" value="1"/>
</dbReference>
<evidence type="ECO:0000259" key="1">
    <source>
        <dbReference type="Pfam" id="PF01464"/>
    </source>
</evidence>
<feature type="domain" description="Transglycosylase SLT" evidence="1">
    <location>
        <begin position="46"/>
        <end position="160"/>
    </location>
</feature>
<dbReference type="AlphaFoldDB" id="A0A2S0M480"/>
<dbReference type="GeneID" id="97490789"/>
<dbReference type="EMBL" id="JABBJH010000002">
    <property type="protein sequence ID" value="NMK38188.1"/>
    <property type="molecule type" value="Genomic_DNA"/>
</dbReference>
<accession>A0A2S0M480</accession>
<dbReference type="Proteomes" id="UP000238358">
    <property type="component" value="Chromosome"/>
</dbReference>
<organism evidence="2 4">
    <name type="scientific">Megasphaera elsdenii</name>
    <dbReference type="NCBI Taxonomy" id="907"/>
    <lineage>
        <taxon>Bacteria</taxon>
        <taxon>Bacillati</taxon>
        <taxon>Bacillota</taxon>
        <taxon>Negativicutes</taxon>
        <taxon>Veillonellales</taxon>
        <taxon>Veillonellaceae</taxon>
        <taxon>Megasphaera</taxon>
    </lineage>
</organism>
<evidence type="ECO:0000313" key="3">
    <source>
        <dbReference type="EMBL" id="NMK38188.1"/>
    </source>
</evidence>
<gene>
    <name evidence="2" type="ORF">C6Y28_00630</name>
    <name evidence="3" type="ORF">HG933_02060</name>
</gene>
<dbReference type="PANTHER" id="PTHR37423:SF5">
    <property type="entry name" value="SOLUBLE LYTIC MUREIN TRANSGLYCOSYLASE"/>
    <property type="match status" value="1"/>
</dbReference>
<dbReference type="Pfam" id="PF01464">
    <property type="entry name" value="SLT"/>
    <property type="match status" value="1"/>
</dbReference>
<protein>
    <submittedName>
        <fullName evidence="2">Lytic transglycosylase domain-containing protein</fullName>
    </submittedName>
</protein>
<dbReference type="PANTHER" id="PTHR37423">
    <property type="entry name" value="SOLUBLE LYTIC MUREIN TRANSGLYCOSYLASE-RELATED"/>
    <property type="match status" value="1"/>
</dbReference>
<dbReference type="InterPro" id="IPR023346">
    <property type="entry name" value="Lysozyme-like_dom_sf"/>
</dbReference>
<reference evidence="3 5" key="2">
    <citation type="submission" date="2020-04" db="EMBL/GenBank/DDBJ databases">
        <authorList>
            <person name="Hitch T.C.A."/>
            <person name="Wylensek D."/>
            <person name="Clavel T."/>
        </authorList>
    </citation>
    <scope>NUCLEOTIDE SEQUENCE [LARGE SCALE GENOMIC DNA]</scope>
    <source>
        <strain evidence="3 5">WCA-386-APC-2A</strain>
    </source>
</reference>
<dbReference type="SUPFAM" id="SSF53955">
    <property type="entry name" value="Lysozyme-like"/>
    <property type="match status" value="1"/>
</dbReference>
<evidence type="ECO:0000313" key="5">
    <source>
        <dbReference type="Proteomes" id="UP000536773"/>
    </source>
</evidence>